<gene>
    <name evidence="1" type="ORF">SAMN04487996_12573</name>
</gene>
<dbReference type="EMBL" id="FNAN01000025">
    <property type="protein sequence ID" value="SDG92206.1"/>
    <property type="molecule type" value="Genomic_DNA"/>
</dbReference>
<organism evidence="1 2">
    <name type="scientific">Dyadobacter soli</name>
    <dbReference type="NCBI Taxonomy" id="659014"/>
    <lineage>
        <taxon>Bacteria</taxon>
        <taxon>Pseudomonadati</taxon>
        <taxon>Bacteroidota</taxon>
        <taxon>Cytophagia</taxon>
        <taxon>Cytophagales</taxon>
        <taxon>Spirosomataceae</taxon>
        <taxon>Dyadobacter</taxon>
    </lineage>
</organism>
<dbReference type="OrthoDB" id="946191at2"/>
<evidence type="ECO:0008006" key="3">
    <source>
        <dbReference type="Google" id="ProtNLM"/>
    </source>
</evidence>
<evidence type="ECO:0000313" key="2">
    <source>
        <dbReference type="Proteomes" id="UP000198748"/>
    </source>
</evidence>
<dbReference type="AlphaFoldDB" id="A0A1G7Y7E9"/>
<protein>
    <recommendedName>
        <fullName evidence="3">Beta-lactamase-inhibitor-like, PepSY-like</fullName>
    </recommendedName>
</protein>
<evidence type="ECO:0000313" key="1">
    <source>
        <dbReference type="EMBL" id="SDG92206.1"/>
    </source>
</evidence>
<sequence>MKALVLIVIVALALTGCNDLKDLRPIDPGTQIPETVVNVVKAKFPKGEDLVFKPVLEDKIWEVKLKSDADRYSSLVDYGKMWETFKIMTDDAPSALRESLKSTAFGDGTLSAYTTAYFATTAPNKLIYSYKNENYAFEWSGVYPNVNSSAAFDQSMYRIATFDIGDLPVFVKDSLKAFPKATFVKGYIWVRLDGSLRYYVMGNLNEGGLQDQLSMFFDDKGKLRWMSNLFTQPGVPVAASNLEPVPAQIKQYLDGLPELAGYEYERKLKSNLNGLDSYYIVVTVGGVSRCELYFDKDFQVLNKKYSVILY</sequence>
<dbReference type="PROSITE" id="PS51257">
    <property type="entry name" value="PROKAR_LIPOPROTEIN"/>
    <property type="match status" value="1"/>
</dbReference>
<reference evidence="2" key="1">
    <citation type="submission" date="2016-10" db="EMBL/GenBank/DDBJ databases">
        <authorList>
            <person name="Varghese N."/>
            <person name="Submissions S."/>
        </authorList>
    </citation>
    <scope>NUCLEOTIDE SEQUENCE [LARGE SCALE GENOMIC DNA]</scope>
    <source>
        <strain evidence="2">DSM 25329</strain>
    </source>
</reference>
<keyword evidence="2" id="KW-1185">Reference proteome</keyword>
<proteinExistence type="predicted"/>
<name>A0A1G7Y7E9_9BACT</name>
<dbReference type="STRING" id="659014.SAMN04487996_12573"/>
<dbReference type="RefSeq" id="WP_090157074.1">
    <property type="nucleotide sequence ID" value="NZ_FNAN01000025.1"/>
</dbReference>
<accession>A0A1G7Y7E9</accession>
<dbReference type="Proteomes" id="UP000198748">
    <property type="component" value="Unassembled WGS sequence"/>
</dbReference>